<evidence type="ECO:0000313" key="3">
    <source>
        <dbReference type="Proteomes" id="UP000189681"/>
    </source>
</evidence>
<comment type="caution">
    <text evidence="2">The sequence shown here is derived from an EMBL/GenBank/DDBJ whole genome shotgun (WGS) entry which is preliminary data.</text>
</comment>
<dbReference type="GO" id="GO:0043571">
    <property type="term" value="P:maintenance of CRISPR repeat elements"/>
    <property type="evidence" value="ECO:0007669"/>
    <property type="project" value="InterPro"/>
</dbReference>
<dbReference type="Proteomes" id="UP000189681">
    <property type="component" value="Unassembled WGS sequence"/>
</dbReference>
<organism evidence="2 3">
    <name type="scientific">Candidatus Brocadia carolinensis</name>
    <dbReference type="NCBI Taxonomy" id="1004156"/>
    <lineage>
        <taxon>Bacteria</taxon>
        <taxon>Pseudomonadati</taxon>
        <taxon>Planctomycetota</taxon>
        <taxon>Candidatus Brocadiia</taxon>
        <taxon>Candidatus Brocadiales</taxon>
        <taxon>Candidatus Brocadiaceae</taxon>
        <taxon>Candidatus Brocadia</taxon>
    </lineage>
</organism>
<dbReference type="STRING" id="1004156.AYP45_13275"/>
<gene>
    <name evidence="2" type="ORF">AYP45_13275</name>
</gene>
<protein>
    <submittedName>
        <fullName evidence="2">Type I-C CRISPR-associated protein Cas7/Csd2</fullName>
    </submittedName>
</protein>
<dbReference type="Pfam" id="PF05107">
    <property type="entry name" value="Cas_Cas7"/>
    <property type="match status" value="1"/>
</dbReference>
<dbReference type="AlphaFoldDB" id="A0A1V4ARH7"/>
<dbReference type="InterPro" id="IPR013418">
    <property type="entry name" value="CRISPR-assoc_prot_Cas7/Csd2"/>
</dbReference>
<proteinExistence type="predicted"/>
<name>A0A1V4ARH7_9BACT</name>
<dbReference type="NCBIfam" id="TIGR02589">
    <property type="entry name" value="cas_Csd2"/>
    <property type="match status" value="1"/>
</dbReference>
<sequence>MPIITNRHDVLFLFDVVNGNPNGDPDAGNLPRIDPSSNRGLVSDVCLKRKIRNYVLETNGDNLGYDIFVRSGAVLNRIIKEEENKIKQTKNETKRDSKKEKHEFDDSVAFETVQALSTRFYDIRTFGAVVSTGEKDSCLTGSPHGQIRGPVQFSFAQSLHPIVPLEISVTRCAVTNEEDIDKERTFGNKHIIPYALYLAKIYISPIFAGRQETKSKRTDFTGFSDDDLNVFFEALQNMFMIDQSAARPEMNVRGIFDFEHVGTQDDKNAEQKKREARLGCYHAHKLFDGIKIDLSEDAKKKGKTYPESFGDYSIKCEWSESLLPKGVNLHLRHEGRIIQSNNGK</sequence>
<dbReference type="EMBL" id="AYTS01000125">
    <property type="protein sequence ID" value="OOP55710.1"/>
    <property type="molecule type" value="Genomic_DNA"/>
</dbReference>
<accession>A0A1V4ARH7</accession>
<evidence type="ECO:0000256" key="1">
    <source>
        <dbReference type="SAM" id="Coils"/>
    </source>
</evidence>
<dbReference type="InterPro" id="IPR006482">
    <property type="entry name" value="Cas7_Csh2/Csh2"/>
</dbReference>
<evidence type="ECO:0000313" key="2">
    <source>
        <dbReference type="EMBL" id="OOP55710.1"/>
    </source>
</evidence>
<feature type="coiled-coil region" evidence="1">
    <location>
        <begin position="72"/>
        <end position="99"/>
    </location>
</feature>
<keyword evidence="1" id="KW-0175">Coiled coil</keyword>
<reference evidence="2 3" key="1">
    <citation type="journal article" date="2017" name="Water Res.">
        <title>Discovery and metagenomic analysis of an anammox bacterial enrichment related to Candidatus "Brocadia caroliniensis" in a full-scale glycerol-fed nitritation-denitritation separate centrate treatment process.</title>
        <authorList>
            <person name="Park H."/>
            <person name="Brotto A.C."/>
            <person name="van Loosdrecht M.C."/>
            <person name="Chandran K."/>
        </authorList>
    </citation>
    <scope>NUCLEOTIDE SEQUENCE [LARGE SCALE GENOMIC DNA]</scope>
    <source>
        <strain evidence="2">26THWARD</strain>
    </source>
</reference>
<dbReference type="NCBIfam" id="TIGR01595">
    <property type="entry name" value="cas_CT1132"/>
    <property type="match status" value="1"/>
</dbReference>